<feature type="chain" id="PRO_5047460014" description="Sel1 repeat family protein" evidence="1">
    <location>
        <begin position="20"/>
        <end position="187"/>
    </location>
</feature>
<evidence type="ECO:0008006" key="4">
    <source>
        <dbReference type="Google" id="ProtNLM"/>
    </source>
</evidence>
<dbReference type="EMBL" id="JBHRTR010000028">
    <property type="protein sequence ID" value="MFC3228474.1"/>
    <property type="molecule type" value="Genomic_DNA"/>
</dbReference>
<evidence type="ECO:0000256" key="1">
    <source>
        <dbReference type="SAM" id="SignalP"/>
    </source>
</evidence>
<accession>A0ABV7L236</accession>
<sequence>MLARIATLVAAAGLLGACAAPVMEGASVAKDQVIYDENIDKAKAGDAEAQYKVGEALCCNLIGAGKKAGLYDTKKAVQWLCASAAQGYGPASYKVGKVYAGDVVDGVRLMRRAAAGIVGTAENPPVAYAWLRQAEAKKVDGARDRAQSLWQDMNPAQRSQAKALVESPKPLPCEWDKVIGAEAAPDA</sequence>
<dbReference type="InterPro" id="IPR011990">
    <property type="entry name" value="TPR-like_helical_dom_sf"/>
</dbReference>
<comment type="caution">
    <text evidence="2">The sequence shown here is derived from an EMBL/GenBank/DDBJ whole genome shotgun (WGS) entry which is preliminary data.</text>
</comment>
<keyword evidence="3" id="KW-1185">Reference proteome</keyword>
<name>A0ABV7L236_9PROT</name>
<dbReference type="Gene3D" id="1.25.40.10">
    <property type="entry name" value="Tetratricopeptide repeat domain"/>
    <property type="match status" value="1"/>
</dbReference>
<evidence type="ECO:0000313" key="2">
    <source>
        <dbReference type="EMBL" id="MFC3228474.1"/>
    </source>
</evidence>
<proteinExistence type="predicted"/>
<gene>
    <name evidence="2" type="ORF">ACFOGJ_14615</name>
</gene>
<feature type="signal peptide" evidence="1">
    <location>
        <begin position="1"/>
        <end position="19"/>
    </location>
</feature>
<keyword evidence="1" id="KW-0732">Signal</keyword>
<evidence type="ECO:0000313" key="3">
    <source>
        <dbReference type="Proteomes" id="UP001595528"/>
    </source>
</evidence>
<dbReference type="SUPFAM" id="SSF81901">
    <property type="entry name" value="HCP-like"/>
    <property type="match status" value="1"/>
</dbReference>
<organism evidence="2 3">
    <name type="scientific">Marinibaculum pumilum</name>
    <dbReference type="NCBI Taxonomy" id="1766165"/>
    <lineage>
        <taxon>Bacteria</taxon>
        <taxon>Pseudomonadati</taxon>
        <taxon>Pseudomonadota</taxon>
        <taxon>Alphaproteobacteria</taxon>
        <taxon>Rhodospirillales</taxon>
        <taxon>Rhodospirillaceae</taxon>
        <taxon>Marinibaculum</taxon>
    </lineage>
</organism>
<protein>
    <recommendedName>
        <fullName evidence="4">Sel1 repeat family protein</fullName>
    </recommendedName>
</protein>
<dbReference type="Proteomes" id="UP001595528">
    <property type="component" value="Unassembled WGS sequence"/>
</dbReference>
<dbReference type="RefSeq" id="WP_379901619.1">
    <property type="nucleotide sequence ID" value="NZ_JBHRTR010000028.1"/>
</dbReference>
<dbReference type="PROSITE" id="PS51257">
    <property type="entry name" value="PROKAR_LIPOPROTEIN"/>
    <property type="match status" value="1"/>
</dbReference>
<reference evidence="3" key="1">
    <citation type="journal article" date="2019" name="Int. J. Syst. Evol. Microbiol.">
        <title>The Global Catalogue of Microorganisms (GCM) 10K type strain sequencing project: providing services to taxonomists for standard genome sequencing and annotation.</title>
        <authorList>
            <consortium name="The Broad Institute Genomics Platform"/>
            <consortium name="The Broad Institute Genome Sequencing Center for Infectious Disease"/>
            <person name="Wu L."/>
            <person name="Ma J."/>
        </authorList>
    </citation>
    <scope>NUCLEOTIDE SEQUENCE [LARGE SCALE GENOMIC DNA]</scope>
    <source>
        <strain evidence="3">KCTC 42964</strain>
    </source>
</reference>